<accession>A0A9Q4KTN9</accession>
<dbReference type="GO" id="GO:0000160">
    <property type="term" value="P:phosphorelay signal transduction system"/>
    <property type="evidence" value="ECO:0007669"/>
    <property type="project" value="InterPro"/>
</dbReference>
<dbReference type="Proteomes" id="UP001143747">
    <property type="component" value="Unassembled WGS sequence"/>
</dbReference>
<dbReference type="PROSITE" id="PS50110">
    <property type="entry name" value="RESPONSE_REGULATORY"/>
    <property type="match status" value="1"/>
</dbReference>
<reference evidence="4" key="1">
    <citation type="submission" date="2022-01" db="EMBL/GenBank/DDBJ databases">
        <title>Draft genome of Methanogenium marinum DSM 15558.</title>
        <authorList>
            <person name="Chen S.-C."/>
            <person name="You Y.-T."/>
        </authorList>
    </citation>
    <scope>NUCLEOTIDE SEQUENCE</scope>
    <source>
        <strain evidence="4">DSM 15558</strain>
    </source>
</reference>
<organism evidence="4 5">
    <name type="scientific">Methanogenium marinum</name>
    <dbReference type="NCBI Taxonomy" id="348610"/>
    <lineage>
        <taxon>Archaea</taxon>
        <taxon>Methanobacteriati</taxon>
        <taxon>Methanobacteriota</taxon>
        <taxon>Stenosarchaea group</taxon>
        <taxon>Methanomicrobia</taxon>
        <taxon>Methanomicrobiales</taxon>
        <taxon>Methanomicrobiaceae</taxon>
        <taxon>Methanogenium</taxon>
    </lineage>
</organism>
<gene>
    <name evidence="4" type="ORF">L0665_05420</name>
</gene>
<sequence length="132" mass="14426">MIDTPGKILVMDDEDNIRTITCILLEKMGYSPMATPDGETAVEEYRRAFLVGNPYDAVIMDITVPDGMGATEAIKKMKAIDPGVCAIVTSGLVSEMSYDDLYGQGFSGILKKPYRSANLREVLDSVLEPNNK</sequence>
<dbReference type="RefSeq" id="WP_274924686.1">
    <property type="nucleotide sequence ID" value="NZ_JAKELO010000002.1"/>
</dbReference>
<keyword evidence="1 2" id="KW-0597">Phosphoprotein</keyword>
<evidence type="ECO:0000256" key="1">
    <source>
        <dbReference type="ARBA" id="ARBA00022553"/>
    </source>
</evidence>
<dbReference type="SMART" id="SM00448">
    <property type="entry name" value="REC"/>
    <property type="match status" value="1"/>
</dbReference>
<dbReference type="InterPro" id="IPR011006">
    <property type="entry name" value="CheY-like_superfamily"/>
</dbReference>
<dbReference type="Gene3D" id="3.40.50.2300">
    <property type="match status" value="1"/>
</dbReference>
<name>A0A9Q4KTN9_9EURY</name>
<keyword evidence="5" id="KW-1185">Reference proteome</keyword>
<dbReference type="EMBL" id="JAKELO010000002">
    <property type="protein sequence ID" value="MDE4908048.1"/>
    <property type="molecule type" value="Genomic_DNA"/>
</dbReference>
<dbReference type="InterPro" id="IPR001789">
    <property type="entry name" value="Sig_transdc_resp-reg_receiver"/>
</dbReference>
<feature type="modified residue" description="4-aspartylphosphate" evidence="2">
    <location>
        <position position="61"/>
    </location>
</feature>
<dbReference type="Pfam" id="PF00072">
    <property type="entry name" value="Response_reg"/>
    <property type="match status" value="1"/>
</dbReference>
<dbReference type="InterPro" id="IPR050595">
    <property type="entry name" value="Bact_response_regulator"/>
</dbReference>
<comment type="caution">
    <text evidence="4">The sequence shown here is derived from an EMBL/GenBank/DDBJ whole genome shotgun (WGS) entry which is preliminary data.</text>
</comment>
<protein>
    <submittedName>
        <fullName evidence="4">Response regulator</fullName>
    </submittedName>
</protein>
<dbReference type="AlphaFoldDB" id="A0A9Q4KTN9"/>
<proteinExistence type="predicted"/>
<dbReference type="PANTHER" id="PTHR44591:SF20">
    <property type="entry name" value="PROTEIN PILH"/>
    <property type="match status" value="1"/>
</dbReference>
<evidence type="ECO:0000259" key="3">
    <source>
        <dbReference type="PROSITE" id="PS50110"/>
    </source>
</evidence>
<evidence type="ECO:0000256" key="2">
    <source>
        <dbReference type="PROSITE-ProRule" id="PRU00169"/>
    </source>
</evidence>
<feature type="domain" description="Response regulatory" evidence="3">
    <location>
        <begin position="7"/>
        <end position="127"/>
    </location>
</feature>
<dbReference type="SUPFAM" id="SSF52172">
    <property type="entry name" value="CheY-like"/>
    <property type="match status" value="1"/>
</dbReference>
<evidence type="ECO:0000313" key="4">
    <source>
        <dbReference type="EMBL" id="MDE4908048.1"/>
    </source>
</evidence>
<dbReference type="PANTHER" id="PTHR44591">
    <property type="entry name" value="STRESS RESPONSE REGULATOR PROTEIN 1"/>
    <property type="match status" value="1"/>
</dbReference>
<evidence type="ECO:0000313" key="5">
    <source>
        <dbReference type="Proteomes" id="UP001143747"/>
    </source>
</evidence>